<keyword evidence="1 2" id="KW-0732">Signal</keyword>
<evidence type="ECO:0000313" key="3">
    <source>
        <dbReference type="EMBL" id="AQZ51209.1"/>
    </source>
</evidence>
<dbReference type="Proteomes" id="UP000191135">
    <property type="component" value="Chromosome"/>
</dbReference>
<dbReference type="Pfam" id="PF13531">
    <property type="entry name" value="SBP_bac_11"/>
    <property type="match status" value="1"/>
</dbReference>
<feature type="chain" id="PRO_5010727407" evidence="2">
    <location>
        <begin position="27"/>
        <end position="372"/>
    </location>
</feature>
<dbReference type="SUPFAM" id="SSF53850">
    <property type="entry name" value="Periplasmic binding protein-like II"/>
    <property type="match status" value="1"/>
</dbReference>
<protein>
    <submittedName>
        <fullName evidence="3">ABC-type thiamine transport system, periplasmic component</fullName>
    </submittedName>
</protein>
<reference evidence="3 4" key="1">
    <citation type="submission" date="2017-03" db="EMBL/GenBank/DDBJ databases">
        <title>Foreign affairs: Plasmid Transfer between Roseobacters and Rhizobia.</title>
        <authorList>
            <person name="Bartling P."/>
            <person name="Bunk B."/>
            <person name="Overmann J."/>
            <person name="Brinkmann H."/>
            <person name="Petersen J."/>
        </authorList>
    </citation>
    <scope>NUCLEOTIDE SEQUENCE [LARGE SCALE GENOMIC DNA]</scope>
    <source>
        <strain evidence="3 4">MACL11</strain>
    </source>
</reference>
<dbReference type="PANTHER" id="PTHR30006">
    <property type="entry name" value="THIAMINE-BINDING PERIPLASMIC PROTEIN-RELATED"/>
    <property type="match status" value="1"/>
</dbReference>
<sequence length="372" mass="40825" precursor="true">MKRLTQMQTSITALALAAALATPALAQDFNLDALVEAAKGEPQLTVYDSTGKIVEMAEAFSDKYGIDAIGQKVSATSQLEMVIRESQAGNVQGDVLMITDAPAALAQLIPENFIYNYLPPDMAEVIPESYQDPLTVTTNANVFAYNTEVHDACPVDNIWALTDPEWNRRFAMIDPLSKSSYTDWFSQMESHHDDEIRAAYEAHYGKPLETEFDSATKAWVAAIGANAPLVTEGDDNTSAAVGAPGQEKPFIGLMSSAKFRDVADKGYAMAICDTLEPWVGWTYSKLALIATGTDSPNAAKLFVHYVLTEEGIAPQMVDGKVPTNTTIAMPADEPSGIVDLWDNLQAYDSTTGLEDWDTRQDWQDFWRIHYSR</sequence>
<dbReference type="eggNOG" id="COG1840">
    <property type="taxonomic scope" value="Bacteria"/>
</dbReference>
<evidence type="ECO:0000313" key="4">
    <source>
        <dbReference type="Proteomes" id="UP000191135"/>
    </source>
</evidence>
<dbReference type="EMBL" id="CP020330">
    <property type="protein sequence ID" value="AQZ51209.1"/>
    <property type="molecule type" value="Genomic_DNA"/>
</dbReference>
<evidence type="ECO:0000256" key="1">
    <source>
        <dbReference type="ARBA" id="ARBA00022729"/>
    </source>
</evidence>
<accession>A0A1U9Z0J4</accession>
<dbReference type="KEGG" id="mmed:Mame_01867"/>
<organism evidence="3 4">
    <name type="scientific">Martelella mediterranea DSM 17316</name>
    <dbReference type="NCBI Taxonomy" id="1122214"/>
    <lineage>
        <taxon>Bacteria</taxon>
        <taxon>Pseudomonadati</taxon>
        <taxon>Pseudomonadota</taxon>
        <taxon>Alphaproteobacteria</taxon>
        <taxon>Hyphomicrobiales</taxon>
        <taxon>Aurantimonadaceae</taxon>
        <taxon>Martelella</taxon>
    </lineage>
</organism>
<proteinExistence type="predicted"/>
<evidence type="ECO:0000256" key="2">
    <source>
        <dbReference type="SAM" id="SignalP"/>
    </source>
</evidence>
<dbReference type="AlphaFoldDB" id="A0A1U9Z0J4"/>
<dbReference type="Gene3D" id="3.40.190.10">
    <property type="entry name" value="Periplasmic binding protein-like II"/>
    <property type="match status" value="2"/>
</dbReference>
<dbReference type="RefSeq" id="WP_026173156.1">
    <property type="nucleotide sequence ID" value="NZ_AQWH01000001.1"/>
</dbReference>
<dbReference type="OrthoDB" id="8673316at2"/>
<dbReference type="STRING" id="1122214.Mame_01867"/>
<keyword evidence="4" id="KW-1185">Reference proteome</keyword>
<feature type="signal peptide" evidence="2">
    <location>
        <begin position="1"/>
        <end position="26"/>
    </location>
</feature>
<gene>
    <name evidence="3" type="ORF">Mame_01867</name>
</gene>
<name>A0A1U9Z0J4_9HYPH</name>